<dbReference type="AlphaFoldDB" id="A0A8J2P3W7"/>
<proteinExistence type="predicted"/>
<dbReference type="InterPro" id="IPR029526">
    <property type="entry name" value="PGBD"/>
</dbReference>
<feature type="domain" description="PiggyBac transposable element-derived protein" evidence="1">
    <location>
        <begin position="6"/>
        <end position="90"/>
    </location>
</feature>
<keyword evidence="3" id="KW-1185">Reference proteome</keyword>
<reference evidence="2" key="1">
    <citation type="submission" date="2021-06" db="EMBL/GenBank/DDBJ databases">
        <authorList>
            <person name="Hodson N. C."/>
            <person name="Mongue J. A."/>
            <person name="Jaron S. K."/>
        </authorList>
    </citation>
    <scope>NUCLEOTIDE SEQUENCE</scope>
</reference>
<dbReference type="Proteomes" id="UP000708208">
    <property type="component" value="Unassembled WGS sequence"/>
</dbReference>
<dbReference type="EMBL" id="CAJVCH010111457">
    <property type="protein sequence ID" value="CAG7724591.1"/>
    <property type="molecule type" value="Genomic_DNA"/>
</dbReference>
<dbReference type="OrthoDB" id="10057959at2759"/>
<evidence type="ECO:0000259" key="1">
    <source>
        <dbReference type="Pfam" id="PF13843"/>
    </source>
</evidence>
<sequence length="94" mass="10983">MAGTPEREQGRRVMMDMTECVVGYWGGIPADNYLGFRKAAEELMAKKLTSVFTMRKQRREIPHEMLNLRDMDLHQTKFPWNKNCMLLAYEAKAV</sequence>
<organism evidence="2 3">
    <name type="scientific">Allacma fusca</name>
    <dbReference type="NCBI Taxonomy" id="39272"/>
    <lineage>
        <taxon>Eukaryota</taxon>
        <taxon>Metazoa</taxon>
        <taxon>Ecdysozoa</taxon>
        <taxon>Arthropoda</taxon>
        <taxon>Hexapoda</taxon>
        <taxon>Collembola</taxon>
        <taxon>Symphypleona</taxon>
        <taxon>Sminthuridae</taxon>
        <taxon>Allacma</taxon>
    </lineage>
</organism>
<protein>
    <recommendedName>
        <fullName evidence="1">PiggyBac transposable element-derived protein domain-containing protein</fullName>
    </recommendedName>
</protein>
<evidence type="ECO:0000313" key="3">
    <source>
        <dbReference type="Proteomes" id="UP000708208"/>
    </source>
</evidence>
<accession>A0A8J2P3W7</accession>
<name>A0A8J2P3W7_9HEXA</name>
<evidence type="ECO:0000313" key="2">
    <source>
        <dbReference type="EMBL" id="CAG7724591.1"/>
    </source>
</evidence>
<gene>
    <name evidence="2" type="ORF">AFUS01_LOCUS13601</name>
</gene>
<dbReference type="Pfam" id="PF13843">
    <property type="entry name" value="DDE_Tnp_1_7"/>
    <property type="match status" value="1"/>
</dbReference>
<comment type="caution">
    <text evidence="2">The sequence shown here is derived from an EMBL/GenBank/DDBJ whole genome shotgun (WGS) entry which is preliminary data.</text>
</comment>